<organism evidence="2 3">
    <name type="scientific">Sphingomonas donggukensis</name>
    <dbReference type="NCBI Taxonomy" id="2949093"/>
    <lineage>
        <taxon>Bacteria</taxon>
        <taxon>Pseudomonadati</taxon>
        <taxon>Pseudomonadota</taxon>
        <taxon>Alphaproteobacteria</taxon>
        <taxon>Sphingomonadales</taxon>
        <taxon>Sphingomonadaceae</taxon>
        <taxon>Sphingomonas</taxon>
    </lineage>
</organism>
<evidence type="ECO:0000313" key="2">
    <source>
        <dbReference type="EMBL" id="URW75127.1"/>
    </source>
</evidence>
<dbReference type="Gene3D" id="3.30.530.20">
    <property type="match status" value="1"/>
</dbReference>
<name>A0ABY4TS87_9SPHN</name>
<dbReference type="InterPro" id="IPR023393">
    <property type="entry name" value="START-like_dom_sf"/>
</dbReference>
<reference evidence="2" key="1">
    <citation type="submission" date="2022-05" db="EMBL/GenBank/DDBJ databases">
        <title>Sphingomonas sp. strain RMG20 Genome sequencing and assembly.</title>
        <authorList>
            <person name="Kim I."/>
        </authorList>
    </citation>
    <scope>NUCLEOTIDE SEQUENCE</scope>
    <source>
        <strain evidence="2">RMG20</strain>
    </source>
</reference>
<dbReference type="RefSeq" id="WP_250750809.1">
    <property type="nucleotide sequence ID" value="NZ_CP098401.1"/>
</dbReference>
<evidence type="ECO:0000313" key="3">
    <source>
        <dbReference type="Proteomes" id="UP001055580"/>
    </source>
</evidence>
<dbReference type="Proteomes" id="UP001055580">
    <property type="component" value="Chromosome"/>
</dbReference>
<dbReference type="EMBL" id="CP098401">
    <property type="protein sequence ID" value="URW75127.1"/>
    <property type="molecule type" value="Genomic_DNA"/>
</dbReference>
<feature type="compositionally biased region" description="Basic and acidic residues" evidence="1">
    <location>
        <begin position="195"/>
        <end position="212"/>
    </location>
</feature>
<accession>A0ABY4TS87</accession>
<dbReference type="SUPFAM" id="SSF55961">
    <property type="entry name" value="Bet v1-like"/>
    <property type="match status" value="1"/>
</dbReference>
<proteinExistence type="predicted"/>
<evidence type="ECO:0000256" key="1">
    <source>
        <dbReference type="SAM" id="MobiDB-lite"/>
    </source>
</evidence>
<gene>
    <name evidence="2" type="ORF">M9980_11290</name>
</gene>
<sequence>MIRSWIMSGVSVAGVAGIGWGVMPGGEVYPLPVKEVEAKLRHMDLPSALSFDGSGSNNSVVIEGEPGKSVVWRITERGQTIGYVEAELDAVDDTHTRVDVDFEMSESGPHAQQAAFINRQELSRSVGKIALSEAVDSTLEDRAYNRDVVDGAITRYAMTHMDEVASFRSDLDRITDGAVSSASRGGYESWQAQRDAVRPEAGVREREYEAQRAMRQASAPMMDPTPPTERY</sequence>
<keyword evidence="3" id="KW-1185">Reference proteome</keyword>
<protein>
    <submittedName>
        <fullName evidence="2">Uncharacterized protein</fullName>
    </submittedName>
</protein>
<feature type="region of interest" description="Disordered" evidence="1">
    <location>
        <begin position="178"/>
        <end position="231"/>
    </location>
</feature>